<dbReference type="eggNOG" id="COG0691">
    <property type="taxonomic scope" value="Bacteria"/>
</dbReference>
<dbReference type="InterPro" id="IPR023620">
    <property type="entry name" value="SmpB"/>
</dbReference>
<dbReference type="PANTHER" id="PTHR30308:SF2">
    <property type="entry name" value="SSRA-BINDING PROTEIN"/>
    <property type="match status" value="1"/>
</dbReference>
<sequence length="178" mass="20839">MVYPFPRISSDHCGKTDGSVTEKKEHMDDNGIKQLANNRKARFLYTIEETLECGIELKGTEVKSLRTGKFSFTDAYGKIERGQFYLCGLHISPYAFGNIYNHDPDRNRRLLAHKREIEKLRRKVDEKGFTLVPLRFYLKHGRVKVEMGLGKGKKLHDKRDAIKQRDLRRDADRDIRDR</sequence>
<proteinExistence type="inferred from homology"/>
<evidence type="ECO:0000256" key="2">
    <source>
        <dbReference type="ARBA" id="ARBA00022884"/>
    </source>
</evidence>
<dbReference type="AlphaFoldDB" id="E1R1J0"/>
<dbReference type="STRING" id="573413.Spirs_2009"/>
<dbReference type="CDD" id="cd09294">
    <property type="entry name" value="SmpB"/>
    <property type="match status" value="1"/>
</dbReference>
<keyword evidence="2 3" id="KW-0694">RNA-binding</keyword>
<dbReference type="InterPro" id="IPR020081">
    <property type="entry name" value="SsrA-bd_prot_CS"/>
</dbReference>
<dbReference type="Gene3D" id="2.40.280.10">
    <property type="match status" value="1"/>
</dbReference>
<protein>
    <recommendedName>
        <fullName evidence="3">SsrA-binding protein</fullName>
    </recommendedName>
    <alternativeName>
        <fullName evidence="3">Small protein B</fullName>
    </alternativeName>
</protein>
<accession>E1R1J0</accession>
<dbReference type="InterPro" id="IPR000037">
    <property type="entry name" value="SsrA-bd_prot"/>
</dbReference>
<dbReference type="HOGENOM" id="CLU_108953_0_1_12"/>
<reference evidence="4 5" key="1">
    <citation type="journal article" date="2010" name="Stand. Genomic Sci.">
        <title>Complete genome sequence of Spirochaeta smaragdinae type strain (SEBR 4228).</title>
        <authorList>
            <person name="Mavromatis K."/>
            <person name="Yasawong M."/>
            <person name="Chertkov O."/>
            <person name="Lapidus A."/>
            <person name="Lucas S."/>
            <person name="Nolan M."/>
            <person name="Del Rio T.G."/>
            <person name="Tice H."/>
            <person name="Cheng J.F."/>
            <person name="Pitluck S."/>
            <person name="Liolios K."/>
            <person name="Ivanova N."/>
            <person name="Tapia R."/>
            <person name="Han C."/>
            <person name="Bruce D."/>
            <person name="Goodwin L."/>
            <person name="Pati A."/>
            <person name="Chen A."/>
            <person name="Palaniappan K."/>
            <person name="Land M."/>
            <person name="Hauser L."/>
            <person name="Chang Y.J."/>
            <person name="Jeffries C.D."/>
            <person name="Detter J.C."/>
            <person name="Rohde M."/>
            <person name="Brambilla E."/>
            <person name="Spring S."/>
            <person name="Goker M."/>
            <person name="Sikorski J."/>
            <person name="Woyke T."/>
            <person name="Bristow J."/>
            <person name="Eisen J.A."/>
            <person name="Markowitz V."/>
            <person name="Hugenholtz P."/>
            <person name="Klenk H.P."/>
            <person name="Kyrpides N.C."/>
        </authorList>
    </citation>
    <scope>NUCLEOTIDE SEQUENCE [LARGE SCALE GENOMIC DNA]</scope>
    <source>
        <strain evidence="5">DSM 11293 / JCM 15392 / SEBR 4228</strain>
    </source>
</reference>
<dbReference type="GO" id="GO:0070929">
    <property type="term" value="P:trans-translation"/>
    <property type="evidence" value="ECO:0007669"/>
    <property type="project" value="UniProtKB-UniRule"/>
</dbReference>
<keyword evidence="5" id="KW-1185">Reference proteome</keyword>
<dbReference type="NCBIfam" id="TIGR00086">
    <property type="entry name" value="smpB"/>
    <property type="match status" value="1"/>
</dbReference>
<organism evidence="4 5">
    <name type="scientific">Sediminispirochaeta smaragdinae (strain DSM 11293 / JCM 15392 / SEBR 4228)</name>
    <name type="common">Spirochaeta smaragdinae</name>
    <dbReference type="NCBI Taxonomy" id="573413"/>
    <lineage>
        <taxon>Bacteria</taxon>
        <taxon>Pseudomonadati</taxon>
        <taxon>Spirochaetota</taxon>
        <taxon>Spirochaetia</taxon>
        <taxon>Spirochaetales</taxon>
        <taxon>Spirochaetaceae</taxon>
        <taxon>Sediminispirochaeta</taxon>
    </lineage>
</organism>
<dbReference type="NCBIfam" id="NF003843">
    <property type="entry name" value="PRK05422.1"/>
    <property type="match status" value="1"/>
</dbReference>
<gene>
    <name evidence="3" type="primary">smpB</name>
    <name evidence="4" type="ordered locus">Spirs_2009</name>
</gene>
<dbReference type="Proteomes" id="UP000002318">
    <property type="component" value="Chromosome"/>
</dbReference>
<evidence type="ECO:0000256" key="3">
    <source>
        <dbReference type="HAMAP-Rule" id="MF_00023"/>
    </source>
</evidence>
<dbReference type="GO" id="GO:0005829">
    <property type="term" value="C:cytosol"/>
    <property type="evidence" value="ECO:0007669"/>
    <property type="project" value="TreeGrafter"/>
</dbReference>
<comment type="subcellular location">
    <subcellularLocation>
        <location evidence="3">Cytoplasm</location>
    </subcellularLocation>
    <text evidence="3">The tmRNA-SmpB complex associates with stalled 70S ribosomes.</text>
</comment>
<evidence type="ECO:0000313" key="4">
    <source>
        <dbReference type="EMBL" id="ADK81131.1"/>
    </source>
</evidence>
<dbReference type="GO" id="GO:0070930">
    <property type="term" value="P:trans-translation-dependent protein tagging"/>
    <property type="evidence" value="ECO:0007669"/>
    <property type="project" value="TreeGrafter"/>
</dbReference>
<keyword evidence="1 3" id="KW-0963">Cytoplasm</keyword>
<dbReference type="PANTHER" id="PTHR30308">
    <property type="entry name" value="TMRNA-BINDING COMPONENT OF TRANS-TRANSLATION TAGGING COMPLEX"/>
    <property type="match status" value="1"/>
</dbReference>
<dbReference type="SUPFAM" id="SSF74982">
    <property type="entry name" value="Small protein B (SmpB)"/>
    <property type="match status" value="1"/>
</dbReference>
<evidence type="ECO:0000256" key="1">
    <source>
        <dbReference type="ARBA" id="ARBA00022490"/>
    </source>
</evidence>
<dbReference type="Pfam" id="PF01668">
    <property type="entry name" value="SmpB"/>
    <property type="match status" value="1"/>
</dbReference>
<dbReference type="EMBL" id="CP002116">
    <property type="protein sequence ID" value="ADK81131.1"/>
    <property type="molecule type" value="Genomic_DNA"/>
</dbReference>
<name>E1R1J0_SEDSS</name>
<dbReference type="KEGG" id="ssm:Spirs_2009"/>
<comment type="similarity">
    <text evidence="3">Belongs to the SmpB family.</text>
</comment>
<comment type="function">
    <text evidence="3">Required for rescue of stalled ribosomes mediated by trans-translation. Binds to transfer-messenger RNA (tmRNA), required for stable association of tmRNA with ribosomes. tmRNA and SmpB together mimic tRNA shape, replacing the anticodon stem-loop with SmpB. tmRNA is encoded by the ssrA gene; the 2 termini fold to resemble tRNA(Ala) and it encodes a 'tag peptide', a short internal open reading frame. During trans-translation Ala-aminoacylated tmRNA acts like a tRNA, entering the A-site of stalled ribosomes, displacing the stalled mRNA. The ribosome then switches to translate the ORF on the tmRNA; the nascent peptide is terminated with the 'tag peptide' encoded by the tmRNA and targeted for degradation. The ribosome is freed to recommence translation, which seems to be the essential function of trans-translation.</text>
</comment>
<dbReference type="GO" id="GO:0003723">
    <property type="term" value="F:RNA binding"/>
    <property type="evidence" value="ECO:0007669"/>
    <property type="project" value="UniProtKB-UniRule"/>
</dbReference>
<evidence type="ECO:0000313" key="5">
    <source>
        <dbReference type="Proteomes" id="UP000002318"/>
    </source>
</evidence>
<dbReference type="HAMAP" id="MF_00023">
    <property type="entry name" value="SmpB"/>
    <property type="match status" value="1"/>
</dbReference>
<dbReference type="PROSITE" id="PS01317">
    <property type="entry name" value="SSRP"/>
    <property type="match status" value="1"/>
</dbReference>